<evidence type="ECO:0000256" key="3">
    <source>
        <dbReference type="ARBA" id="ARBA00010345"/>
    </source>
</evidence>
<sequence>MKIRITYLQPPSSPFSASQASLSASGLRIQDLDAAREERVTLDVADVPDEARNVLGEFQEIHLRWAREEEYGTVQPWGSRVGAGLHAGVSLRGGDERYDTISPLCHILKTAFSEGIDCVNLRKSFTPAPTHLTTSSSPATTHNYYAPLPTHRLAEYIAEKICPAEDKACRDRAATLQSADSIDIDYDAESQTLVVSAYWGSAVTDGGWTEEISAPTRSRDRVEVGLLGTETATEAGEIKVGGLLGVVGVDTELKPTLFSFPSKHHVLPSQASFSVDFPPPTGMHPTMSIALSSAALENPPAPPYAECALHAYLSLPSYLFIDKFQLMTGDRLFLDSHHLAGLRAVAGATDLEAPDWVVSQWGSNVLLELATPEPNQLPEEWNVTVPLHLRYMRPSESGYRSVDVPWPVVFWACAAEDTKMSLNPFDRAHLGWDGLFGPQTMFYQVNPTGARQVEKFNVPVLRLEEDGSFNTKTIEWGTVAVIVLGFLWVLWKLGSGARAGRQQKEKKSQ</sequence>
<comment type="function">
    <text evidence="11">Required for proper folding and/or the stability of a subset of proteins in the endoplasmic reticulum. Component of glycosylphosphatidylinositol-mannosyltransferase 1 which transfers the first of the 4 mannoses in the GPI-anchor precursors during GPI-anchor biosynthesis. Probably acts by stabilizing the mannosyltransferase GPI14.</text>
</comment>
<keyword evidence="8 11" id="KW-1133">Transmembrane helix</keyword>
<organism evidence="12 13">
    <name type="scientific">Aspergillus ellipticus CBS 707.79</name>
    <dbReference type="NCBI Taxonomy" id="1448320"/>
    <lineage>
        <taxon>Eukaryota</taxon>
        <taxon>Fungi</taxon>
        <taxon>Dikarya</taxon>
        <taxon>Ascomycota</taxon>
        <taxon>Pezizomycotina</taxon>
        <taxon>Eurotiomycetes</taxon>
        <taxon>Eurotiomycetidae</taxon>
        <taxon>Eurotiales</taxon>
        <taxon>Aspergillaceae</taxon>
        <taxon>Aspergillus</taxon>
        <taxon>Aspergillus subgen. Circumdati</taxon>
    </lineage>
</organism>
<evidence type="ECO:0000256" key="1">
    <source>
        <dbReference type="ARBA" id="ARBA00004643"/>
    </source>
</evidence>
<comment type="similarity">
    <text evidence="3 11">Belongs to the PIGX family.</text>
</comment>
<dbReference type="Proteomes" id="UP000247810">
    <property type="component" value="Unassembled WGS sequence"/>
</dbReference>
<reference evidence="12 13" key="1">
    <citation type="submission" date="2018-02" db="EMBL/GenBank/DDBJ databases">
        <title>The genomes of Aspergillus section Nigri reveals drivers in fungal speciation.</title>
        <authorList>
            <consortium name="DOE Joint Genome Institute"/>
            <person name="Vesth T.C."/>
            <person name="Nybo J."/>
            <person name="Theobald S."/>
            <person name="Brandl J."/>
            <person name="Frisvad J.C."/>
            <person name="Nielsen K.F."/>
            <person name="Lyhne E.K."/>
            <person name="Kogle M.E."/>
            <person name="Kuo A."/>
            <person name="Riley R."/>
            <person name="Clum A."/>
            <person name="Nolan M."/>
            <person name="Lipzen A."/>
            <person name="Salamov A."/>
            <person name="Henrissat B."/>
            <person name="Wiebenga A."/>
            <person name="De vries R.P."/>
            <person name="Grigoriev I.V."/>
            <person name="Mortensen U.H."/>
            <person name="Andersen M.R."/>
            <person name="Baker S.E."/>
        </authorList>
    </citation>
    <scope>NUCLEOTIDE SEQUENCE [LARGE SCALE GENOMIC DNA]</scope>
    <source>
        <strain evidence="12 13">CBS 707.79</strain>
    </source>
</reference>
<comment type="pathway">
    <text evidence="2 11">Glycolipid biosynthesis; glycosylphosphatidylinositol-anchor biosynthesis.</text>
</comment>
<feature type="transmembrane region" description="Helical" evidence="11">
    <location>
        <begin position="476"/>
        <end position="494"/>
    </location>
</feature>
<dbReference type="VEuPathDB" id="FungiDB:BO71DRAFT_315003"/>
<dbReference type="OrthoDB" id="5546453at2759"/>
<evidence type="ECO:0000256" key="6">
    <source>
        <dbReference type="ARBA" id="ARBA00022692"/>
    </source>
</evidence>
<dbReference type="InterPro" id="IPR042322">
    <property type="entry name" value="Pbn1"/>
</dbReference>
<dbReference type="Pfam" id="PF08320">
    <property type="entry name" value="PIG-X"/>
    <property type="match status" value="1"/>
</dbReference>
<keyword evidence="9 11" id="KW-0472">Membrane</keyword>
<protein>
    <recommendedName>
        <fullName evidence="4 11">Protein PBN1</fullName>
    </recommendedName>
</protein>
<evidence type="ECO:0000256" key="7">
    <source>
        <dbReference type="ARBA" id="ARBA00022824"/>
    </source>
</evidence>
<dbReference type="UniPathway" id="UPA00196"/>
<evidence type="ECO:0000313" key="13">
    <source>
        <dbReference type="Proteomes" id="UP000247810"/>
    </source>
</evidence>
<dbReference type="GO" id="GO:0000030">
    <property type="term" value="F:mannosyltransferase activity"/>
    <property type="evidence" value="ECO:0007669"/>
    <property type="project" value="TreeGrafter"/>
</dbReference>
<proteinExistence type="inferred from homology"/>
<dbReference type="GO" id="GO:1990529">
    <property type="term" value="C:glycosylphosphatidylinositol-mannosyltransferase I complex"/>
    <property type="evidence" value="ECO:0007669"/>
    <property type="project" value="TreeGrafter"/>
</dbReference>
<keyword evidence="5 11" id="KW-0337">GPI-anchor biosynthesis</keyword>
<name>A0A319DN37_9EURO</name>
<evidence type="ECO:0000256" key="2">
    <source>
        <dbReference type="ARBA" id="ARBA00004687"/>
    </source>
</evidence>
<dbReference type="InterPro" id="IPR013233">
    <property type="entry name" value="PIG-X/PBN1"/>
</dbReference>
<dbReference type="GO" id="GO:0006506">
    <property type="term" value="P:GPI anchor biosynthetic process"/>
    <property type="evidence" value="ECO:0007669"/>
    <property type="project" value="UniProtKB-UniPathway"/>
</dbReference>
<dbReference type="EMBL" id="KZ825806">
    <property type="protein sequence ID" value="PYH98991.1"/>
    <property type="molecule type" value="Genomic_DNA"/>
</dbReference>
<evidence type="ECO:0000256" key="9">
    <source>
        <dbReference type="ARBA" id="ARBA00023136"/>
    </source>
</evidence>
<evidence type="ECO:0000256" key="8">
    <source>
        <dbReference type="ARBA" id="ARBA00022989"/>
    </source>
</evidence>
<evidence type="ECO:0000256" key="5">
    <source>
        <dbReference type="ARBA" id="ARBA00022502"/>
    </source>
</evidence>
<comment type="subcellular location">
    <subcellularLocation>
        <location evidence="11">Endoplasmic reticulum membrane</location>
        <topology evidence="11">Single-pass membrane protein</topology>
    </subcellularLocation>
    <subcellularLocation>
        <location evidence="1">Endoplasmic reticulum membrane</location>
        <topology evidence="1">Single-pass type III membrane protein</topology>
    </subcellularLocation>
</comment>
<evidence type="ECO:0000313" key="12">
    <source>
        <dbReference type="EMBL" id="PYH98991.1"/>
    </source>
</evidence>
<dbReference type="STRING" id="1448320.A0A319DN37"/>
<dbReference type="AlphaFoldDB" id="A0A319DN37"/>
<evidence type="ECO:0000256" key="10">
    <source>
        <dbReference type="ARBA" id="ARBA00023180"/>
    </source>
</evidence>
<keyword evidence="10" id="KW-0325">Glycoprotein</keyword>
<keyword evidence="13" id="KW-1185">Reference proteome</keyword>
<evidence type="ECO:0000256" key="11">
    <source>
        <dbReference type="RuleBase" id="RU366056"/>
    </source>
</evidence>
<keyword evidence="7 11" id="KW-0256">Endoplasmic reticulum</keyword>
<gene>
    <name evidence="12" type="ORF">BO71DRAFT_315003</name>
</gene>
<keyword evidence="6 11" id="KW-0812">Transmembrane</keyword>
<dbReference type="PANTHER" id="PTHR28533:SF1">
    <property type="entry name" value="PROTEIN PBN1"/>
    <property type="match status" value="1"/>
</dbReference>
<dbReference type="SMART" id="SM00780">
    <property type="entry name" value="PIG-X"/>
    <property type="match status" value="1"/>
</dbReference>
<dbReference type="GO" id="GO:0005789">
    <property type="term" value="C:endoplasmic reticulum membrane"/>
    <property type="evidence" value="ECO:0007669"/>
    <property type="project" value="UniProtKB-SubCell"/>
</dbReference>
<evidence type="ECO:0000256" key="4">
    <source>
        <dbReference type="ARBA" id="ARBA00020410"/>
    </source>
</evidence>
<dbReference type="PANTHER" id="PTHR28533">
    <property type="entry name" value="PROTEIN PBN1"/>
    <property type="match status" value="1"/>
</dbReference>
<accession>A0A319DN37</accession>